<evidence type="ECO:0000313" key="2">
    <source>
        <dbReference type="EMBL" id="MEO3715642.1"/>
    </source>
</evidence>
<keyword evidence="3" id="KW-1185">Reference proteome</keyword>
<dbReference type="Gene3D" id="3.40.190.150">
    <property type="entry name" value="Bordetella uptake gene, domain 1"/>
    <property type="match status" value="1"/>
</dbReference>
<organism evidence="2 3">
    <name type="scientific">Roseateles flavus</name>
    <dbReference type="NCBI Taxonomy" id="3149041"/>
    <lineage>
        <taxon>Bacteria</taxon>
        <taxon>Pseudomonadati</taxon>
        <taxon>Pseudomonadota</taxon>
        <taxon>Betaproteobacteria</taxon>
        <taxon>Burkholderiales</taxon>
        <taxon>Sphaerotilaceae</taxon>
        <taxon>Roseateles</taxon>
    </lineage>
</organism>
<name>A0ABV0GKL4_9BURK</name>
<sequence length="346" mass="36284">MDSFIVPSYDWSTTQNWMTMKLLPTLNRTFTLCFLTWVATFAQGASAGYPEKPIRIVVPAAAGGAADTVARIIGTALSQRLGQPVVIDNKPGASGAIGLDAVAKAAPDGYTLGANNVTNFSMAPHVVKTIPYSTATDFSPIAMNATSAYLLGVPASLPVKSVPELAAYAKRSTGAVFFGSSGNGSSLHIVMELIRSSANIPATHVPYKSSPAAEMDLIGGQIQMMVDNFSSMAPNVRSGKVRALAVTSAKRSPLLPDVPTVGEMGMKAAEAESWTGIVGPAKMPAEIVQKLNTEINHVLADPKVKKQLLDVGTDAKTMSVAEFAGFIKAQDAKWSAVIKQSNITAD</sequence>
<comment type="similarity">
    <text evidence="1">Belongs to the UPF0065 (bug) family.</text>
</comment>
<accession>A0ABV0GKL4</accession>
<dbReference type="InterPro" id="IPR042100">
    <property type="entry name" value="Bug_dom1"/>
</dbReference>
<dbReference type="PIRSF" id="PIRSF017082">
    <property type="entry name" value="YflP"/>
    <property type="match status" value="1"/>
</dbReference>
<dbReference type="PANTHER" id="PTHR42928:SF5">
    <property type="entry name" value="BLR1237 PROTEIN"/>
    <property type="match status" value="1"/>
</dbReference>
<gene>
    <name evidence="2" type="ORF">ABDJ40_22950</name>
</gene>
<dbReference type="Gene3D" id="3.40.190.10">
    <property type="entry name" value="Periplasmic binding protein-like II"/>
    <property type="match status" value="1"/>
</dbReference>
<dbReference type="Pfam" id="PF03401">
    <property type="entry name" value="TctC"/>
    <property type="match status" value="1"/>
</dbReference>
<dbReference type="EMBL" id="JBDPZC010000016">
    <property type="protein sequence ID" value="MEO3715642.1"/>
    <property type="molecule type" value="Genomic_DNA"/>
</dbReference>
<dbReference type="Proteomes" id="UP001462640">
    <property type="component" value="Unassembled WGS sequence"/>
</dbReference>
<comment type="caution">
    <text evidence="2">The sequence shown here is derived from an EMBL/GenBank/DDBJ whole genome shotgun (WGS) entry which is preliminary data.</text>
</comment>
<dbReference type="RefSeq" id="WP_347613215.1">
    <property type="nucleotide sequence ID" value="NZ_JBDPZC010000016.1"/>
</dbReference>
<dbReference type="CDD" id="cd13578">
    <property type="entry name" value="PBP2_Bug27"/>
    <property type="match status" value="1"/>
</dbReference>
<dbReference type="SUPFAM" id="SSF53850">
    <property type="entry name" value="Periplasmic binding protein-like II"/>
    <property type="match status" value="1"/>
</dbReference>
<dbReference type="PANTHER" id="PTHR42928">
    <property type="entry name" value="TRICARBOXYLATE-BINDING PROTEIN"/>
    <property type="match status" value="1"/>
</dbReference>
<evidence type="ECO:0000313" key="3">
    <source>
        <dbReference type="Proteomes" id="UP001462640"/>
    </source>
</evidence>
<reference evidence="2 3" key="1">
    <citation type="submission" date="2024-05" db="EMBL/GenBank/DDBJ databases">
        <title>Roseateles sp. 2.12 16S ribosomal RNA gene Genome sequencing and assembly.</title>
        <authorList>
            <person name="Woo H."/>
        </authorList>
    </citation>
    <scope>NUCLEOTIDE SEQUENCE [LARGE SCALE GENOMIC DNA]</scope>
    <source>
        <strain evidence="2 3">2.12</strain>
    </source>
</reference>
<evidence type="ECO:0000256" key="1">
    <source>
        <dbReference type="ARBA" id="ARBA00006987"/>
    </source>
</evidence>
<proteinExistence type="inferred from homology"/>
<dbReference type="InterPro" id="IPR005064">
    <property type="entry name" value="BUG"/>
</dbReference>
<protein>
    <submittedName>
        <fullName evidence="2">Tripartite tricarboxylate transporter substrate binding protein</fullName>
    </submittedName>
</protein>